<dbReference type="AlphaFoldDB" id="A0AAN9JRB5"/>
<reference evidence="1 2" key="1">
    <citation type="submission" date="2024-01" db="EMBL/GenBank/DDBJ databases">
        <title>The genomes of 5 underutilized Papilionoideae crops provide insights into root nodulation and disease resistance.</title>
        <authorList>
            <person name="Yuan L."/>
        </authorList>
    </citation>
    <scope>NUCLEOTIDE SEQUENCE [LARGE SCALE GENOMIC DNA]</scope>
    <source>
        <strain evidence="1">LY-2023</strain>
        <tissue evidence="1">Leaf</tissue>
    </source>
</reference>
<keyword evidence="2" id="KW-1185">Reference proteome</keyword>
<evidence type="ECO:0000313" key="2">
    <source>
        <dbReference type="Proteomes" id="UP001359559"/>
    </source>
</evidence>
<accession>A0AAN9JRB5</accession>
<dbReference type="Proteomes" id="UP001359559">
    <property type="component" value="Unassembled WGS sequence"/>
</dbReference>
<organism evidence="1 2">
    <name type="scientific">Clitoria ternatea</name>
    <name type="common">Butterfly pea</name>
    <dbReference type="NCBI Taxonomy" id="43366"/>
    <lineage>
        <taxon>Eukaryota</taxon>
        <taxon>Viridiplantae</taxon>
        <taxon>Streptophyta</taxon>
        <taxon>Embryophyta</taxon>
        <taxon>Tracheophyta</taxon>
        <taxon>Spermatophyta</taxon>
        <taxon>Magnoliopsida</taxon>
        <taxon>eudicotyledons</taxon>
        <taxon>Gunneridae</taxon>
        <taxon>Pentapetalae</taxon>
        <taxon>rosids</taxon>
        <taxon>fabids</taxon>
        <taxon>Fabales</taxon>
        <taxon>Fabaceae</taxon>
        <taxon>Papilionoideae</taxon>
        <taxon>50 kb inversion clade</taxon>
        <taxon>NPAAA clade</taxon>
        <taxon>indigoferoid/millettioid clade</taxon>
        <taxon>Phaseoleae</taxon>
        <taxon>Clitoria</taxon>
    </lineage>
</organism>
<comment type="caution">
    <text evidence="1">The sequence shown here is derived from an EMBL/GenBank/DDBJ whole genome shotgun (WGS) entry which is preliminary data.</text>
</comment>
<evidence type="ECO:0000313" key="1">
    <source>
        <dbReference type="EMBL" id="KAK7302124.1"/>
    </source>
</evidence>
<sequence>MPINDYSASSLRWVLTRKIKRKAILNLVFLPLEDTTDIRQEVFFLKLKPSPFQTSLLPLLYEEDSAAFESCSAEEMILLISELQLIFKMQLLFPSSAHTRATFEAWSPLPFLPYLAFQPF</sequence>
<proteinExistence type="predicted"/>
<protein>
    <submittedName>
        <fullName evidence="1">Uncharacterized protein</fullName>
    </submittedName>
</protein>
<gene>
    <name evidence="1" type="ORF">RJT34_13004</name>
</gene>
<name>A0AAN9JRB5_CLITE</name>
<dbReference type="EMBL" id="JAYKXN010000003">
    <property type="protein sequence ID" value="KAK7302124.1"/>
    <property type="molecule type" value="Genomic_DNA"/>
</dbReference>